<evidence type="ECO:0008006" key="4">
    <source>
        <dbReference type="Google" id="ProtNLM"/>
    </source>
</evidence>
<evidence type="ECO:0000313" key="2">
    <source>
        <dbReference type="EMBL" id="MEV0705996.1"/>
    </source>
</evidence>
<keyword evidence="1" id="KW-0472">Membrane</keyword>
<evidence type="ECO:0000256" key="1">
    <source>
        <dbReference type="SAM" id="Phobius"/>
    </source>
</evidence>
<accession>A0ABV3FKR1</accession>
<feature type="transmembrane region" description="Helical" evidence="1">
    <location>
        <begin position="305"/>
        <end position="324"/>
    </location>
</feature>
<feature type="transmembrane region" description="Helical" evidence="1">
    <location>
        <begin position="104"/>
        <end position="125"/>
    </location>
</feature>
<keyword evidence="1" id="KW-1133">Transmembrane helix</keyword>
<comment type="caution">
    <text evidence="2">The sequence shown here is derived from an EMBL/GenBank/DDBJ whole genome shotgun (WGS) entry which is preliminary data.</text>
</comment>
<keyword evidence="3" id="KW-1185">Reference proteome</keyword>
<gene>
    <name evidence="2" type="ORF">AB0I48_00345</name>
</gene>
<feature type="transmembrane region" description="Helical" evidence="1">
    <location>
        <begin position="390"/>
        <end position="410"/>
    </location>
</feature>
<reference evidence="2 3" key="1">
    <citation type="submission" date="2024-06" db="EMBL/GenBank/DDBJ databases">
        <title>The Natural Products Discovery Center: Release of the First 8490 Sequenced Strains for Exploring Actinobacteria Biosynthetic Diversity.</title>
        <authorList>
            <person name="Kalkreuter E."/>
            <person name="Kautsar S.A."/>
            <person name="Yang D."/>
            <person name="Bader C.D."/>
            <person name="Teijaro C.N."/>
            <person name="Fluegel L."/>
            <person name="Davis C.M."/>
            <person name="Simpson J.R."/>
            <person name="Lauterbach L."/>
            <person name="Steele A.D."/>
            <person name="Gui C."/>
            <person name="Meng S."/>
            <person name="Li G."/>
            <person name="Viehrig K."/>
            <person name="Ye F."/>
            <person name="Su P."/>
            <person name="Kiefer A.F."/>
            <person name="Nichols A."/>
            <person name="Cepeda A.J."/>
            <person name="Yan W."/>
            <person name="Fan B."/>
            <person name="Jiang Y."/>
            <person name="Adhikari A."/>
            <person name="Zheng C.-J."/>
            <person name="Schuster L."/>
            <person name="Cowan T.M."/>
            <person name="Smanski M.J."/>
            <person name="Chevrette M.G."/>
            <person name="De Carvalho L.P.S."/>
            <person name="Shen B."/>
        </authorList>
    </citation>
    <scope>NUCLEOTIDE SEQUENCE [LARGE SCALE GENOMIC DNA]</scope>
    <source>
        <strain evidence="2 3">NPDC050403</strain>
    </source>
</reference>
<feature type="transmembrane region" description="Helical" evidence="1">
    <location>
        <begin position="330"/>
        <end position="351"/>
    </location>
</feature>
<sequence length="437" mass="44848">MRSAARLTEVITAFVCAVIGGMALTTPISLSWARGAATLEMELLATSLPRAVAVGCLVAVVVTVFTSTTESLLVPWVATLSGMAVLLANHLLGRRFSEMIPLTTLNFIDSLAGGLVLGGAAAAVAVRLSMTLAFILGALTSVIAGGLTMSPVDDAGGEKFAPIAWWIIASPSLWFIWPGALLVLWCARRFRSARRYLTIRVELPMRPILAAAIAVSVPVVMSEWLVTSGYDTPDLVLVSVLVVVKAFVVGWLLPGRDGVLIQLCSATSAIGGAIVLIPLAEWLVPLLIASMALGLWCGMARPSPVAAMAGLLALSIFVAVAAGPHTSVPGAAIVGTLVLSLLTGYSFGAALPGQSSSVMLSIAVLFVPGVVIAMRGRIFTTDPGVVMDNSVPGLAAILITVGAACGLLLLRRRPLADVDPVTFPAPAAAGGAGGDEA</sequence>
<keyword evidence="1" id="KW-0812">Transmembrane</keyword>
<dbReference type="Proteomes" id="UP001551695">
    <property type="component" value="Unassembled WGS sequence"/>
</dbReference>
<feature type="transmembrane region" description="Helical" evidence="1">
    <location>
        <begin position="72"/>
        <end position="92"/>
    </location>
</feature>
<organism evidence="2 3">
    <name type="scientific">Nocardia aurea</name>
    <dbReference type="NCBI Taxonomy" id="2144174"/>
    <lineage>
        <taxon>Bacteria</taxon>
        <taxon>Bacillati</taxon>
        <taxon>Actinomycetota</taxon>
        <taxon>Actinomycetes</taxon>
        <taxon>Mycobacteriales</taxon>
        <taxon>Nocardiaceae</taxon>
        <taxon>Nocardia</taxon>
    </lineage>
</organism>
<feature type="transmembrane region" description="Helical" evidence="1">
    <location>
        <begin position="132"/>
        <end position="151"/>
    </location>
</feature>
<proteinExistence type="predicted"/>
<name>A0ABV3FKR1_9NOCA</name>
<protein>
    <recommendedName>
        <fullName evidence="4">MFS transporter</fullName>
    </recommendedName>
</protein>
<evidence type="ECO:0000313" key="3">
    <source>
        <dbReference type="Proteomes" id="UP001551695"/>
    </source>
</evidence>
<dbReference type="EMBL" id="JBFAKC010000001">
    <property type="protein sequence ID" value="MEV0705996.1"/>
    <property type="molecule type" value="Genomic_DNA"/>
</dbReference>
<feature type="transmembrane region" description="Helical" evidence="1">
    <location>
        <begin position="232"/>
        <end position="252"/>
    </location>
</feature>
<feature type="transmembrane region" description="Helical" evidence="1">
    <location>
        <begin position="43"/>
        <end position="65"/>
    </location>
</feature>
<dbReference type="RefSeq" id="WP_357778969.1">
    <property type="nucleotide sequence ID" value="NZ_JBFAKC010000001.1"/>
</dbReference>
<feature type="transmembrane region" description="Helical" evidence="1">
    <location>
        <begin position="208"/>
        <end position="226"/>
    </location>
</feature>
<feature type="transmembrane region" description="Helical" evidence="1">
    <location>
        <begin position="358"/>
        <end position="378"/>
    </location>
</feature>
<feature type="transmembrane region" description="Helical" evidence="1">
    <location>
        <begin position="163"/>
        <end position="187"/>
    </location>
</feature>